<dbReference type="Proteomes" id="UP000660862">
    <property type="component" value="Unassembled WGS sequence"/>
</dbReference>
<sequence>MYKLHKSFLGTGWGFPPQFDNQSGNVAMLSDSEDIRSSLEILLSTRPGERVMLSDYGCHLDELLFEPLTTTMKTYMKDLIQTAILYHEPRIEVNKIELVDTGEVEGRILITVDYTIRATNSRFNYVFPFYLQEGTEIK</sequence>
<name>A0A917HGK9_9SPHI</name>
<reference evidence="2" key="1">
    <citation type="journal article" date="2014" name="Int. J. Syst. Evol. Microbiol.">
        <title>Complete genome sequence of Corynebacterium casei LMG S-19264T (=DSM 44701T), isolated from a smear-ripened cheese.</title>
        <authorList>
            <consortium name="US DOE Joint Genome Institute (JGI-PGF)"/>
            <person name="Walter F."/>
            <person name="Albersmeier A."/>
            <person name="Kalinowski J."/>
            <person name="Ruckert C."/>
        </authorList>
    </citation>
    <scope>NUCLEOTIDE SEQUENCE</scope>
    <source>
        <strain evidence="2">CGMCC 1.12195</strain>
    </source>
</reference>
<organism evidence="2 3">
    <name type="scientific">Parapedobacter pyrenivorans</name>
    <dbReference type="NCBI Taxonomy" id="1305674"/>
    <lineage>
        <taxon>Bacteria</taxon>
        <taxon>Pseudomonadati</taxon>
        <taxon>Bacteroidota</taxon>
        <taxon>Sphingobacteriia</taxon>
        <taxon>Sphingobacteriales</taxon>
        <taxon>Sphingobacteriaceae</taxon>
        <taxon>Parapedobacter</taxon>
    </lineage>
</organism>
<dbReference type="InterPro" id="IPR007048">
    <property type="entry name" value="IraD/Gp25-like"/>
</dbReference>
<feature type="domain" description="IraD/Gp25-like" evidence="1">
    <location>
        <begin position="31"/>
        <end position="120"/>
    </location>
</feature>
<comment type="caution">
    <text evidence="2">The sequence shown here is derived from an EMBL/GenBank/DDBJ whole genome shotgun (WGS) entry which is preliminary data.</text>
</comment>
<dbReference type="AlphaFoldDB" id="A0A917HGK9"/>
<gene>
    <name evidence="2" type="ORF">GCM10007415_07350</name>
</gene>
<keyword evidence="3" id="KW-1185">Reference proteome</keyword>
<reference evidence="2" key="2">
    <citation type="submission" date="2020-09" db="EMBL/GenBank/DDBJ databases">
        <authorList>
            <person name="Sun Q."/>
            <person name="Zhou Y."/>
        </authorList>
    </citation>
    <scope>NUCLEOTIDE SEQUENCE</scope>
    <source>
        <strain evidence="2">CGMCC 1.12195</strain>
    </source>
</reference>
<proteinExistence type="predicted"/>
<dbReference type="Pfam" id="PF04965">
    <property type="entry name" value="GPW_gp25"/>
    <property type="match status" value="1"/>
</dbReference>
<dbReference type="EMBL" id="BMER01000001">
    <property type="protein sequence ID" value="GGG77898.1"/>
    <property type="molecule type" value="Genomic_DNA"/>
</dbReference>
<dbReference type="Gene3D" id="3.10.450.40">
    <property type="match status" value="1"/>
</dbReference>
<evidence type="ECO:0000313" key="2">
    <source>
        <dbReference type="EMBL" id="GGG77898.1"/>
    </source>
</evidence>
<dbReference type="SUPFAM" id="SSF160719">
    <property type="entry name" value="gpW/gp25-like"/>
    <property type="match status" value="1"/>
</dbReference>
<evidence type="ECO:0000259" key="1">
    <source>
        <dbReference type="Pfam" id="PF04965"/>
    </source>
</evidence>
<accession>A0A917HGK9</accession>
<protein>
    <submittedName>
        <fullName evidence="2">Baseplate protein</fullName>
    </submittedName>
</protein>
<dbReference type="RefSeq" id="WP_229738550.1">
    <property type="nucleotide sequence ID" value="NZ_BMER01000001.1"/>
</dbReference>
<evidence type="ECO:0000313" key="3">
    <source>
        <dbReference type="Proteomes" id="UP000660862"/>
    </source>
</evidence>